<keyword evidence="7" id="KW-1133">Transmembrane helix</keyword>
<dbReference type="InterPro" id="IPR019734">
    <property type="entry name" value="TPR_rpt"/>
</dbReference>
<dbReference type="InterPro" id="IPR051476">
    <property type="entry name" value="Bac_ResReg_Asp_Phosphatase"/>
</dbReference>
<dbReference type="STRING" id="1302687.SAMN05444267_100121"/>
<keyword evidence="7" id="KW-0812">Transmembrane</keyword>
<feature type="transmembrane region" description="Helical" evidence="7">
    <location>
        <begin position="327"/>
        <end position="345"/>
    </location>
</feature>
<dbReference type="SUPFAM" id="SSF46894">
    <property type="entry name" value="C-terminal effector domain of the bipartite response regulators"/>
    <property type="match status" value="1"/>
</dbReference>
<evidence type="ECO:0000256" key="2">
    <source>
        <dbReference type="ARBA" id="ARBA00022490"/>
    </source>
</evidence>
<dbReference type="Pfam" id="PF13181">
    <property type="entry name" value="TPR_8"/>
    <property type="match status" value="2"/>
</dbReference>
<evidence type="ECO:0000313" key="8">
    <source>
        <dbReference type="EMBL" id="SHK07824.1"/>
    </source>
</evidence>
<gene>
    <name evidence="8" type="ORF">SAMN05444267_100121</name>
</gene>
<evidence type="ECO:0000256" key="3">
    <source>
        <dbReference type="ARBA" id="ARBA00022737"/>
    </source>
</evidence>
<keyword evidence="3" id="KW-0677">Repeat</keyword>
<dbReference type="SUPFAM" id="SSF48452">
    <property type="entry name" value="TPR-like"/>
    <property type="match status" value="1"/>
</dbReference>
<comment type="subcellular location">
    <subcellularLocation>
        <location evidence="1">Cytoplasm</location>
    </subcellularLocation>
</comment>
<dbReference type="GO" id="GO:0003677">
    <property type="term" value="F:DNA binding"/>
    <property type="evidence" value="ECO:0007669"/>
    <property type="project" value="InterPro"/>
</dbReference>
<evidence type="ECO:0000256" key="7">
    <source>
        <dbReference type="SAM" id="Phobius"/>
    </source>
</evidence>
<reference evidence="9" key="1">
    <citation type="submission" date="2016-11" db="EMBL/GenBank/DDBJ databases">
        <authorList>
            <person name="Varghese N."/>
            <person name="Submissions S."/>
        </authorList>
    </citation>
    <scope>NUCLEOTIDE SEQUENCE [LARGE SCALE GENOMIC DNA]</scope>
    <source>
        <strain evidence="9">DSM 26899</strain>
    </source>
</reference>
<keyword evidence="7" id="KW-0472">Membrane</keyword>
<organism evidence="8 9">
    <name type="scientific">Chryseobacterium polytrichastri</name>
    <dbReference type="NCBI Taxonomy" id="1302687"/>
    <lineage>
        <taxon>Bacteria</taxon>
        <taxon>Pseudomonadati</taxon>
        <taxon>Bacteroidota</taxon>
        <taxon>Flavobacteriia</taxon>
        <taxon>Flavobacteriales</taxon>
        <taxon>Weeksellaceae</taxon>
        <taxon>Chryseobacterium group</taxon>
        <taxon>Chryseobacterium</taxon>
    </lineage>
</organism>
<dbReference type="GO" id="GO:0005737">
    <property type="term" value="C:cytoplasm"/>
    <property type="evidence" value="ECO:0007669"/>
    <property type="project" value="UniProtKB-SubCell"/>
</dbReference>
<dbReference type="OrthoDB" id="1017207at2"/>
<evidence type="ECO:0000256" key="6">
    <source>
        <dbReference type="PROSITE-ProRule" id="PRU00339"/>
    </source>
</evidence>
<dbReference type="InterPro" id="IPR011990">
    <property type="entry name" value="TPR-like_helical_dom_sf"/>
</dbReference>
<dbReference type="PANTHER" id="PTHR46630:SF1">
    <property type="entry name" value="TETRATRICOPEPTIDE REPEAT PROTEIN 29"/>
    <property type="match status" value="1"/>
</dbReference>
<dbReference type="EMBL" id="FRAV01000001">
    <property type="protein sequence ID" value="SHK07824.1"/>
    <property type="molecule type" value="Genomic_DNA"/>
</dbReference>
<protein>
    <submittedName>
        <fullName evidence="8">Tetratricopeptide repeat-containing protein</fullName>
    </submittedName>
</protein>
<evidence type="ECO:0000256" key="1">
    <source>
        <dbReference type="ARBA" id="ARBA00004496"/>
    </source>
</evidence>
<dbReference type="InterPro" id="IPR016032">
    <property type="entry name" value="Sig_transdc_resp-reg_C-effctor"/>
</dbReference>
<dbReference type="Gene3D" id="1.25.40.10">
    <property type="entry name" value="Tetratricopeptide repeat domain"/>
    <property type="match status" value="2"/>
</dbReference>
<dbReference type="PANTHER" id="PTHR46630">
    <property type="entry name" value="TETRATRICOPEPTIDE REPEAT PROTEIN 29"/>
    <property type="match status" value="1"/>
</dbReference>
<dbReference type="GO" id="GO:0006355">
    <property type="term" value="P:regulation of DNA-templated transcription"/>
    <property type="evidence" value="ECO:0007669"/>
    <property type="project" value="InterPro"/>
</dbReference>
<evidence type="ECO:0000256" key="4">
    <source>
        <dbReference type="ARBA" id="ARBA00022803"/>
    </source>
</evidence>
<proteinExistence type="inferred from homology"/>
<keyword evidence="2" id="KW-0963">Cytoplasm</keyword>
<dbReference type="Proteomes" id="UP000184364">
    <property type="component" value="Unassembled WGS sequence"/>
</dbReference>
<evidence type="ECO:0000313" key="9">
    <source>
        <dbReference type="Proteomes" id="UP000184364"/>
    </source>
</evidence>
<accession>A0A1M6PIV1</accession>
<keyword evidence="9" id="KW-1185">Reference proteome</keyword>
<sequence length="471" mass="56090">MFQNHLILKTYFVLFLMLSSVHYSQNYSLKKLDSINEDYRLKGKLEEAIDFSSKALDNFKKTKNTEGIVITNIYIANHLITIGKYKEGLQYLDDAKDDINNINNPLFSSRLYTEYGRYYSLINLFKQSNKNLNKAIQYLNKVKDREVKRGYLYYNYSWKWFNFEMLKKPDSAYSMRNKCLLLATNRTIVYTKIADDFITRKVYLDSAEYYLNKSLQANNKNLPYEKSRTLEIFGNLYKTKGEYNKALDYYIQSLEISQKIKRKFDIRSGYKNISDTYKLLGNTEESQKYFLKFTVLNDSINFNEQKVMGKTIERLLQEKEQEERNKFYLLGGVIFIIFLGLVYFIRKKNIKNQKKKDKLIETQSLETEQLKKKVSHSFDEITELAKNGDPFFMIKFKELFHDFYEKLIIQSPDLTEHDVRSCAYIKLELNNKDISRLENVTVRAIQTKRYRLKKKLNLPADVDLVKWIIEL</sequence>
<keyword evidence="4 6" id="KW-0802">TPR repeat</keyword>
<name>A0A1M6PIV1_9FLAO</name>
<feature type="repeat" description="TPR" evidence="6">
    <location>
        <begin position="227"/>
        <end position="260"/>
    </location>
</feature>
<comment type="similarity">
    <text evidence="5">Belongs to the Rap family.</text>
</comment>
<evidence type="ECO:0000256" key="5">
    <source>
        <dbReference type="ARBA" id="ARBA00038253"/>
    </source>
</evidence>
<dbReference type="AlphaFoldDB" id="A0A1M6PIV1"/>
<dbReference type="PROSITE" id="PS50005">
    <property type="entry name" value="TPR"/>
    <property type="match status" value="1"/>
</dbReference>